<keyword evidence="1" id="KW-1133">Transmembrane helix</keyword>
<feature type="transmembrane region" description="Helical" evidence="1">
    <location>
        <begin position="504"/>
        <end position="522"/>
    </location>
</feature>
<name>A0AAN6XHB7_9PEZI</name>
<accession>A0AAN6XHB7</accession>
<protein>
    <submittedName>
        <fullName evidence="2">Uncharacterized protein</fullName>
    </submittedName>
</protein>
<evidence type="ECO:0000313" key="2">
    <source>
        <dbReference type="EMBL" id="KAK4200748.1"/>
    </source>
</evidence>
<dbReference type="EMBL" id="MU863915">
    <property type="protein sequence ID" value="KAK4200748.1"/>
    <property type="molecule type" value="Genomic_DNA"/>
</dbReference>
<evidence type="ECO:0000313" key="3">
    <source>
        <dbReference type="Proteomes" id="UP001303160"/>
    </source>
</evidence>
<dbReference type="AlphaFoldDB" id="A0AAN6XHB7"/>
<keyword evidence="3" id="KW-1185">Reference proteome</keyword>
<keyword evidence="1" id="KW-0812">Transmembrane</keyword>
<evidence type="ECO:0000256" key="1">
    <source>
        <dbReference type="SAM" id="Phobius"/>
    </source>
</evidence>
<sequence>MAESIPYAFPNANSYHLLVPFYAPVSERGSVWAVAMDERSGTIFSSALTVMFTQIFIYIWSFIVCMVVFFDGDGTLRRYVALMTIWNIDNPWHACKEMAQYAWACFWGDSSKKPNRGRDWRELSYGFTVAALALIVHLTNLAVSIYVPSLLELENMAPANADVLYFPNSPQTTQERIDQFGVRVPPVMRALGSSTIARDQILEKVTITSSPSFPATDPTPNPDFQMGWNYSLSGVDFGFQFATGLTLSIVGSCSTQYGWLSPEDSIPNVNETYRLWDGKFNLTVFADQSAISLTPVGTFTGHPDNGVQANTDGNLTFAVTIGSVHRASLNSGTDPWYLTSPRPEPNSTFPAAEHNASHWIQPSRPVLSCWEQRIWSYKDSTTVRNNEIANLTRPDLSAPLVRVLRTALARPMLVTVGIHAGDSSLLCRTTSSRGVIDASKCSIYTDMERLILASYVSTQNIFTDTTLFASGITYPNVFRFNTTTNSHEPGTADFIVRSPDVRTFSMVGIIVVSVALATLFLVRFTAARLLGWGCLGHHNVWRRMEVLNAPQLFRNLFEGTREPGRHEEYWPCDKVYPVGRDERKFDLVECVTKAETKECVGHIDKPHLKTAVGLGERNGKQEVVAGVNEV</sequence>
<reference evidence="2" key="2">
    <citation type="submission" date="2023-05" db="EMBL/GenBank/DDBJ databases">
        <authorList>
            <consortium name="Lawrence Berkeley National Laboratory"/>
            <person name="Steindorff A."/>
            <person name="Hensen N."/>
            <person name="Bonometti L."/>
            <person name="Westerberg I."/>
            <person name="Brannstrom I.O."/>
            <person name="Guillou S."/>
            <person name="Cros-Aarteil S."/>
            <person name="Calhoun S."/>
            <person name="Haridas S."/>
            <person name="Kuo A."/>
            <person name="Mondo S."/>
            <person name="Pangilinan J."/>
            <person name="Riley R."/>
            <person name="Labutti K."/>
            <person name="Andreopoulos B."/>
            <person name="Lipzen A."/>
            <person name="Chen C."/>
            <person name="Yanf M."/>
            <person name="Daum C."/>
            <person name="Ng V."/>
            <person name="Clum A."/>
            <person name="Ohm R."/>
            <person name="Martin F."/>
            <person name="Silar P."/>
            <person name="Natvig D."/>
            <person name="Lalanne C."/>
            <person name="Gautier V."/>
            <person name="Ament-Velasquez S.L."/>
            <person name="Kruys A."/>
            <person name="Hutchinson M.I."/>
            <person name="Powell A.J."/>
            <person name="Barry K."/>
            <person name="Miller A.N."/>
            <person name="Grigoriev I.V."/>
            <person name="Debuchy R."/>
            <person name="Gladieux P."/>
            <person name="Thoren M.H."/>
            <person name="Johannesson H."/>
        </authorList>
    </citation>
    <scope>NUCLEOTIDE SEQUENCE</scope>
    <source>
        <strain evidence="2">CBS 315.58</strain>
    </source>
</reference>
<keyword evidence="1" id="KW-0472">Membrane</keyword>
<comment type="caution">
    <text evidence="2">The sequence shown here is derived from an EMBL/GenBank/DDBJ whole genome shotgun (WGS) entry which is preliminary data.</text>
</comment>
<proteinExistence type="predicted"/>
<dbReference type="Proteomes" id="UP001303160">
    <property type="component" value="Unassembled WGS sequence"/>
</dbReference>
<reference evidence="2" key="1">
    <citation type="journal article" date="2023" name="Mol. Phylogenet. Evol.">
        <title>Genome-scale phylogeny and comparative genomics of the fungal order Sordariales.</title>
        <authorList>
            <person name="Hensen N."/>
            <person name="Bonometti L."/>
            <person name="Westerberg I."/>
            <person name="Brannstrom I.O."/>
            <person name="Guillou S."/>
            <person name="Cros-Aarteil S."/>
            <person name="Calhoun S."/>
            <person name="Haridas S."/>
            <person name="Kuo A."/>
            <person name="Mondo S."/>
            <person name="Pangilinan J."/>
            <person name="Riley R."/>
            <person name="LaButti K."/>
            <person name="Andreopoulos B."/>
            <person name="Lipzen A."/>
            <person name="Chen C."/>
            <person name="Yan M."/>
            <person name="Daum C."/>
            <person name="Ng V."/>
            <person name="Clum A."/>
            <person name="Steindorff A."/>
            <person name="Ohm R.A."/>
            <person name="Martin F."/>
            <person name="Silar P."/>
            <person name="Natvig D.O."/>
            <person name="Lalanne C."/>
            <person name="Gautier V."/>
            <person name="Ament-Velasquez S.L."/>
            <person name="Kruys A."/>
            <person name="Hutchinson M.I."/>
            <person name="Powell A.J."/>
            <person name="Barry K."/>
            <person name="Miller A.N."/>
            <person name="Grigoriev I.V."/>
            <person name="Debuchy R."/>
            <person name="Gladieux P."/>
            <person name="Hiltunen Thoren M."/>
            <person name="Johannesson H."/>
        </authorList>
    </citation>
    <scope>NUCLEOTIDE SEQUENCE</scope>
    <source>
        <strain evidence="2">CBS 315.58</strain>
    </source>
</reference>
<feature type="transmembrane region" description="Helical" evidence="1">
    <location>
        <begin position="43"/>
        <end position="70"/>
    </location>
</feature>
<feature type="transmembrane region" description="Helical" evidence="1">
    <location>
        <begin position="123"/>
        <end position="147"/>
    </location>
</feature>
<organism evidence="2 3">
    <name type="scientific">Triangularia verruculosa</name>
    <dbReference type="NCBI Taxonomy" id="2587418"/>
    <lineage>
        <taxon>Eukaryota</taxon>
        <taxon>Fungi</taxon>
        <taxon>Dikarya</taxon>
        <taxon>Ascomycota</taxon>
        <taxon>Pezizomycotina</taxon>
        <taxon>Sordariomycetes</taxon>
        <taxon>Sordariomycetidae</taxon>
        <taxon>Sordariales</taxon>
        <taxon>Podosporaceae</taxon>
        <taxon>Triangularia</taxon>
    </lineage>
</organism>
<gene>
    <name evidence="2" type="ORF">QBC40DRAFT_326113</name>
</gene>